<proteinExistence type="predicted"/>
<sequence length="375" mass="42570">MLSVQQQPKILMIATHPRSTSTALERAFLTRKDLVCIHEPFGEAFYYGPERMSDRYSDKECSGSDYSSTDFNSVVNDIMEKARSAPSSPQQQTSSSRNEQPSSSPQLLQDNTTVPTIVIKDMAQYFIPPKEHGLAGKNHIVAKSLEDFVLPVSTDNGTKSHGNDVLPVPNPTLLPEEFLTSMRYVFLIRPPHLSVPSYYRCCIPPQSNETGFDHYRSSEAGYRELRILYDYVSALAARTGSVKQPIIVDSLDLIANPEPLVQRICQQGDFPFDEAMLSWGENAAYETQLFEKWKGFHNDALSSTGFKRSSTPGAPAREVQQADTTKDDFVIDYAAWRNKWNQRFNNDERIVSDIENSVREHMDDYLYLRSRRMVV</sequence>
<dbReference type="PANTHER" id="PTHR48419:SF1">
    <property type="entry name" value="SULFOTRANSFERASE DOMAIN-CONTAINING PROTEIN"/>
    <property type="match status" value="1"/>
</dbReference>
<dbReference type="GeneID" id="43579000"/>
<keyword evidence="3" id="KW-1185">Reference proteome</keyword>
<gene>
    <name evidence="2" type="ORF">SAPINGB_P000176</name>
</gene>
<name>A0A5E8AYL5_9ASCO</name>
<evidence type="ECO:0000313" key="3">
    <source>
        <dbReference type="Proteomes" id="UP000398389"/>
    </source>
</evidence>
<dbReference type="Gene3D" id="3.40.50.300">
    <property type="entry name" value="P-loop containing nucleotide triphosphate hydrolases"/>
    <property type="match status" value="1"/>
</dbReference>
<feature type="compositionally biased region" description="Low complexity" evidence="1">
    <location>
        <begin position="84"/>
        <end position="106"/>
    </location>
</feature>
<dbReference type="Pfam" id="PF19798">
    <property type="entry name" value="Sulfotransfer_5"/>
    <property type="match status" value="1"/>
</dbReference>
<feature type="region of interest" description="Disordered" evidence="1">
    <location>
        <begin position="82"/>
        <end position="110"/>
    </location>
</feature>
<dbReference type="PANTHER" id="PTHR48419">
    <property type="entry name" value="SULFOTRANSFERASE DOMAIN-CONTAINING PROTEIN"/>
    <property type="match status" value="1"/>
</dbReference>
<reference evidence="2 3" key="1">
    <citation type="submission" date="2019-09" db="EMBL/GenBank/DDBJ databases">
        <authorList>
            <person name="Brejova B."/>
        </authorList>
    </citation>
    <scope>NUCLEOTIDE SEQUENCE [LARGE SCALE GENOMIC DNA]</scope>
</reference>
<evidence type="ECO:0008006" key="4">
    <source>
        <dbReference type="Google" id="ProtNLM"/>
    </source>
</evidence>
<dbReference type="OrthoDB" id="2405944at2759"/>
<dbReference type="InterPro" id="IPR027417">
    <property type="entry name" value="P-loop_NTPase"/>
</dbReference>
<dbReference type="SUPFAM" id="SSF52540">
    <property type="entry name" value="P-loop containing nucleoside triphosphate hydrolases"/>
    <property type="match status" value="1"/>
</dbReference>
<dbReference type="RefSeq" id="XP_031850791.1">
    <property type="nucleotide sequence ID" value="XM_031994900.1"/>
</dbReference>
<dbReference type="EMBL" id="CABVLU010000001">
    <property type="protein sequence ID" value="VVT43848.1"/>
    <property type="molecule type" value="Genomic_DNA"/>
</dbReference>
<evidence type="ECO:0000256" key="1">
    <source>
        <dbReference type="SAM" id="MobiDB-lite"/>
    </source>
</evidence>
<dbReference type="InterPro" id="IPR053226">
    <property type="entry name" value="Pyrrolopyrazine_biosynth_F"/>
</dbReference>
<organism evidence="2 3">
    <name type="scientific">Magnusiomyces paraingens</name>
    <dbReference type="NCBI Taxonomy" id="2606893"/>
    <lineage>
        <taxon>Eukaryota</taxon>
        <taxon>Fungi</taxon>
        <taxon>Dikarya</taxon>
        <taxon>Ascomycota</taxon>
        <taxon>Saccharomycotina</taxon>
        <taxon>Dipodascomycetes</taxon>
        <taxon>Dipodascales</taxon>
        <taxon>Dipodascaceae</taxon>
        <taxon>Magnusiomyces</taxon>
    </lineage>
</organism>
<dbReference type="AlphaFoldDB" id="A0A5E8AYL5"/>
<dbReference type="Proteomes" id="UP000398389">
    <property type="component" value="Unassembled WGS sequence"/>
</dbReference>
<protein>
    <recommendedName>
        <fullName evidence="4">Sulfotransferase domain-containing protein</fullName>
    </recommendedName>
</protein>
<evidence type="ECO:0000313" key="2">
    <source>
        <dbReference type="EMBL" id="VVT43848.1"/>
    </source>
</evidence>
<accession>A0A5E8AYL5</accession>